<dbReference type="EMBL" id="CP001560">
    <property type="protein sequence ID" value="AFJ45556.1"/>
    <property type="molecule type" value="Genomic_DNA"/>
</dbReference>
<evidence type="ECO:0000313" key="3">
    <source>
        <dbReference type="Proteomes" id="UP000001955"/>
    </source>
</evidence>
<comment type="pathway">
    <text evidence="1">Cofactor biosynthesis; ubiquinone biosynthesis.</text>
</comment>
<dbReference type="STRING" id="630626.EBL_c04300"/>
<feature type="binding site" evidence="1">
    <location>
        <position position="193"/>
    </location>
    <ligand>
        <name>[4Fe-4S] cluster</name>
        <dbReference type="ChEBI" id="CHEBI:49883"/>
    </ligand>
</feature>
<keyword evidence="2" id="KW-0645">Protease</keyword>
<dbReference type="PANTHER" id="PTHR30217:SF11">
    <property type="entry name" value="UBIQUINONE BIOSYNTHESIS PROTEIN UBIV"/>
    <property type="match status" value="1"/>
</dbReference>
<proteinExistence type="inferred from homology"/>
<comment type="cofactor">
    <cofactor evidence="1">
        <name>[4Fe-4S] cluster</name>
        <dbReference type="ChEBI" id="CHEBI:49883"/>
    </cofactor>
</comment>
<comment type="function">
    <text evidence="1">Required for O(2)-independent ubiquinone (coenzyme Q) biosynthesis. Together with UbiU, is essential for the C6-hydroxylation reaction in the oxygen-independent ubiquinone biosynthesis pathway.</text>
</comment>
<feature type="binding site" evidence="1">
    <location>
        <position position="180"/>
    </location>
    <ligand>
        <name>[4Fe-4S] cluster</name>
        <dbReference type="ChEBI" id="CHEBI:49883"/>
    </ligand>
</feature>
<dbReference type="HAMAP" id="MF_02233">
    <property type="entry name" value="UbiV"/>
    <property type="match status" value="1"/>
</dbReference>
<gene>
    <name evidence="2" type="primary">yhbV</name>
    <name evidence="1" type="synonym">ubiV</name>
    <name evidence="2" type="ordered locus">EBL_c04300</name>
</gene>
<dbReference type="HOGENOM" id="CLU_056172_0_0_6"/>
<feature type="binding site" evidence="1">
    <location>
        <position position="39"/>
    </location>
    <ligand>
        <name>[4Fe-4S] cluster</name>
        <dbReference type="ChEBI" id="CHEBI:49883"/>
    </ligand>
</feature>
<evidence type="ECO:0000313" key="2">
    <source>
        <dbReference type="EMBL" id="AFJ45556.1"/>
    </source>
</evidence>
<keyword evidence="1" id="KW-0831">Ubiquinone biosynthesis</keyword>
<comment type="subunit">
    <text evidence="1">Forms a heterodimer with UbiU.</text>
</comment>
<name>I2B4V2_SHIBC</name>
<dbReference type="GO" id="GO:0008233">
    <property type="term" value="F:peptidase activity"/>
    <property type="evidence" value="ECO:0007669"/>
    <property type="project" value="UniProtKB-KW"/>
</dbReference>
<dbReference type="InterPro" id="IPR043693">
    <property type="entry name" value="UbiV"/>
</dbReference>
<dbReference type="Pfam" id="PF01136">
    <property type="entry name" value="Peptidase_U32"/>
    <property type="match status" value="1"/>
</dbReference>
<keyword evidence="1" id="KW-0479">Metal-binding</keyword>
<dbReference type="OrthoDB" id="8523349at2"/>
<accession>I2B4V2</accession>
<dbReference type="Proteomes" id="UP000001955">
    <property type="component" value="Chromosome"/>
</dbReference>
<keyword evidence="2" id="KW-0378">Hydrolase</keyword>
<dbReference type="InterPro" id="IPR001539">
    <property type="entry name" value="Peptidase_U32"/>
</dbReference>
<dbReference type="GO" id="GO:0046872">
    <property type="term" value="F:metal ion binding"/>
    <property type="evidence" value="ECO:0007669"/>
    <property type="project" value="UniProtKB-KW"/>
</dbReference>
<dbReference type="GO" id="GO:0006744">
    <property type="term" value="P:ubiquinone biosynthetic process"/>
    <property type="evidence" value="ECO:0007669"/>
    <property type="project" value="UniProtKB-UniRule"/>
</dbReference>
<dbReference type="PATRIC" id="fig|630626.3.peg.426"/>
<keyword evidence="1" id="KW-0004">4Fe-4S</keyword>
<organism evidence="2 3">
    <name type="scientific">Shimwellia blattae (strain ATCC 29907 / DSM 4481 / JCM 1650 / NBRC 105725 / CDC 9005-74)</name>
    <name type="common">Escherichia blattae</name>
    <dbReference type="NCBI Taxonomy" id="630626"/>
    <lineage>
        <taxon>Bacteria</taxon>
        <taxon>Pseudomonadati</taxon>
        <taxon>Pseudomonadota</taxon>
        <taxon>Gammaproteobacteria</taxon>
        <taxon>Enterobacterales</taxon>
        <taxon>Enterobacteriaceae</taxon>
        <taxon>Shimwellia</taxon>
    </lineage>
</organism>
<dbReference type="InterPro" id="IPR051454">
    <property type="entry name" value="RNA/ubiquinone_mod_enzymes"/>
</dbReference>
<dbReference type="AlphaFoldDB" id="I2B4V2"/>
<dbReference type="NCBIfam" id="NF011991">
    <property type="entry name" value="PRK15447.1"/>
    <property type="match status" value="1"/>
</dbReference>
<dbReference type="eggNOG" id="COG0826">
    <property type="taxonomic scope" value="Bacteria"/>
</dbReference>
<dbReference type="KEGG" id="ebt:EBL_c04300"/>
<dbReference type="PANTHER" id="PTHR30217">
    <property type="entry name" value="PEPTIDASE U32 FAMILY"/>
    <property type="match status" value="1"/>
</dbReference>
<accession>K6VXT8</accession>
<dbReference type="UniPathway" id="UPA00232"/>
<keyword evidence="3" id="KW-1185">Reference proteome</keyword>
<reference evidence="2 3" key="1">
    <citation type="journal article" date="2012" name="J. Bacteriol.">
        <title>Complete genome sequence of the B12-producing Shimwellia blattae strain DSM 4481, isolated from a cockroach.</title>
        <authorList>
            <person name="Brzuszkiewicz E."/>
            <person name="Waschkowitz T."/>
            <person name="Wiezer A."/>
            <person name="Daniel R."/>
        </authorList>
    </citation>
    <scope>NUCLEOTIDE SEQUENCE [LARGE SCALE GENOMIC DNA]</scope>
    <source>
        <strain evidence="3">ATCC 29907 / DSM 4481 / JCM 1650 / NBRC 105725 / CDC 9005-74</strain>
    </source>
</reference>
<feature type="binding site" evidence="1">
    <location>
        <position position="197"/>
    </location>
    <ligand>
        <name>[4Fe-4S] cluster</name>
        <dbReference type="ChEBI" id="CHEBI:49883"/>
    </ligand>
</feature>
<dbReference type="GO" id="GO:0006508">
    <property type="term" value="P:proteolysis"/>
    <property type="evidence" value="ECO:0007669"/>
    <property type="project" value="UniProtKB-KW"/>
</dbReference>
<evidence type="ECO:0000256" key="1">
    <source>
        <dbReference type="HAMAP-Rule" id="MF_02233"/>
    </source>
</evidence>
<keyword evidence="1" id="KW-0408">Iron</keyword>
<comment type="similarity">
    <text evidence="1">Belongs to the peptidase U32 family. UbiV subfamily.</text>
</comment>
<sequence>MKYSLGPVLYYWPKETLEQFYQAAASSSAEIVYLGEAVCSKRRATKVADWLDMAKALSASGKQVVLSTLALIQASSELSEVRRYVENGDFLIEANDLGTVNLAADHKLPFVAGHALNCYNAVALRLLHKQGMVRWCMPVELSRDWLANVLTQCEELGIRNKFEVEVLSYGHLPLAYSARCFTARSEDRPKDECETCCIKYPTGRSMRSQEDQQVFVLNGIQTMSGYVYNLGNELSTMQGLVDIVRLSPLGTETLDLVAQFRANEQGAAPLPLAANSDCNGYWKRLAGLVLEA</sequence>
<keyword evidence="1" id="KW-0411">Iron-sulfur</keyword>
<protein>
    <recommendedName>
        <fullName evidence="1">Ubiquinone biosynthesis protein UbiV</fullName>
    </recommendedName>
</protein>
<dbReference type="GO" id="GO:0051539">
    <property type="term" value="F:4 iron, 4 sulfur cluster binding"/>
    <property type="evidence" value="ECO:0007669"/>
    <property type="project" value="UniProtKB-UniRule"/>
</dbReference>
<dbReference type="RefSeq" id="WP_002441951.1">
    <property type="nucleotide sequence ID" value="NC_017910.1"/>
</dbReference>